<sequence>MLPPVSEALGIIDVALVNNDGSPTPGSMRRAIQIMVDHISYQNVQLSRVEDILAAYGNPTQPGGTVWTKLAGKADASRVQQLEEQLDEQLNVMCAMRSKQSESDLRAEEMAARMELLRDQVASLEAKLGGGCTPARSHAQVMQHASHRDRSRAECTDGIGGMLVRGWEKLAGGCAAAQLQAQALALAAASARAEAEAEASSRSKDTEKRVMSKMHGLEEALEMRVASVSSKVSSSLSQELDKRFLGLYDHVDLQVSGLRGDLERVQQDKADTTSLEAYTARVSALFEQVAGSLGADVREASESCSKSVAALQSELAVLASTKADKVAAGSVMDAHAAALGSLRDNIAALERTIAAHPDVVESVRTEVRALAKDLEQAQRSVSGLNSAMAATGSAIELQSHKTGSLSHKLQQAVADLGRLRAMVYGEVPVGAPGGAGNGAGGNNTLGSCLLALHIRKHPSPAAHLKQLL</sequence>
<reference evidence="2" key="1">
    <citation type="submission" date="2017-08" db="EMBL/GenBank/DDBJ databases">
        <authorList>
            <person name="Polle J.E."/>
            <person name="Barry K."/>
            <person name="Cushman J."/>
            <person name="Schmutz J."/>
            <person name="Tran D."/>
            <person name="Hathwaick L.T."/>
            <person name="Yim W.C."/>
            <person name="Jenkins J."/>
            <person name="Mckie-Krisberg Z.M."/>
            <person name="Prochnik S."/>
            <person name="Lindquist E."/>
            <person name="Dockter R.B."/>
            <person name="Adam C."/>
            <person name="Molina H."/>
            <person name="Bunkerborg J."/>
            <person name="Jin E."/>
            <person name="Buchheim M."/>
            <person name="Magnuson J."/>
        </authorList>
    </citation>
    <scope>NUCLEOTIDE SEQUENCE</scope>
    <source>
        <strain evidence="2">CCAP 19/18</strain>
    </source>
</reference>
<feature type="coiled-coil region" evidence="1">
    <location>
        <begin position="332"/>
        <end position="387"/>
    </location>
</feature>
<name>A0ABQ7GX48_DUNSA</name>
<evidence type="ECO:0000313" key="3">
    <source>
        <dbReference type="Proteomes" id="UP000815325"/>
    </source>
</evidence>
<dbReference type="EMBL" id="MU069552">
    <property type="protein sequence ID" value="KAF5839174.1"/>
    <property type="molecule type" value="Genomic_DNA"/>
</dbReference>
<dbReference type="Gene3D" id="1.10.287.1490">
    <property type="match status" value="1"/>
</dbReference>
<keyword evidence="1" id="KW-0175">Coiled coil</keyword>
<gene>
    <name evidence="2" type="ORF">DUNSADRAFT_1401</name>
</gene>
<evidence type="ECO:0000313" key="2">
    <source>
        <dbReference type="EMBL" id="KAF5839174.1"/>
    </source>
</evidence>
<dbReference type="Proteomes" id="UP000815325">
    <property type="component" value="Unassembled WGS sequence"/>
</dbReference>
<protein>
    <submittedName>
        <fullName evidence="2">Uncharacterized protein</fullName>
    </submittedName>
</protein>
<proteinExistence type="predicted"/>
<keyword evidence="3" id="KW-1185">Reference proteome</keyword>
<accession>A0ABQ7GX48</accession>
<comment type="caution">
    <text evidence="2">The sequence shown here is derived from an EMBL/GenBank/DDBJ whole genome shotgun (WGS) entry which is preliminary data.</text>
</comment>
<evidence type="ECO:0000256" key="1">
    <source>
        <dbReference type="SAM" id="Coils"/>
    </source>
</evidence>
<organism evidence="2 3">
    <name type="scientific">Dunaliella salina</name>
    <name type="common">Green alga</name>
    <name type="synonym">Protococcus salinus</name>
    <dbReference type="NCBI Taxonomy" id="3046"/>
    <lineage>
        <taxon>Eukaryota</taxon>
        <taxon>Viridiplantae</taxon>
        <taxon>Chlorophyta</taxon>
        <taxon>core chlorophytes</taxon>
        <taxon>Chlorophyceae</taxon>
        <taxon>CS clade</taxon>
        <taxon>Chlamydomonadales</taxon>
        <taxon>Dunaliellaceae</taxon>
        <taxon>Dunaliella</taxon>
    </lineage>
</organism>